<dbReference type="Proteomes" id="UP000593579">
    <property type="component" value="Unassembled WGS sequence"/>
</dbReference>
<comment type="caution">
    <text evidence="1">The sequence shown here is derived from an EMBL/GenBank/DDBJ whole genome shotgun (WGS) entry which is preliminary data.</text>
</comment>
<dbReference type="PANTHER" id="PTHR47186">
    <property type="entry name" value="LEUCINE-RICH REPEAT-CONTAINING PROTEIN 57"/>
    <property type="match status" value="1"/>
</dbReference>
<accession>A0A7J9D2M6</accession>
<feature type="non-terminal residue" evidence="1">
    <location>
        <position position="1"/>
    </location>
</feature>
<dbReference type="AlphaFoldDB" id="A0A7J9D2M6"/>
<proteinExistence type="predicted"/>
<dbReference type="InterPro" id="IPR032675">
    <property type="entry name" value="LRR_dom_sf"/>
</dbReference>
<organism evidence="1 2">
    <name type="scientific">Gossypium gossypioides</name>
    <name type="common">Mexican cotton</name>
    <name type="synonym">Selera gossypioides</name>
    <dbReference type="NCBI Taxonomy" id="34282"/>
    <lineage>
        <taxon>Eukaryota</taxon>
        <taxon>Viridiplantae</taxon>
        <taxon>Streptophyta</taxon>
        <taxon>Embryophyta</taxon>
        <taxon>Tracheophyta</taxon>
        <taxon>Spermatophyta</taxon>
        <taxon>Magnoliopsida</taxon>
        <taxon>eudicotyledons</taxon>
        <taxon>Gunneridae</taxon>
        <taxon>Pentapetalae</taxon>
        <taxon>rosids</taxon>
        <taxon>malvids</taxon>
        <taxon>Malvales</taxon>
        <taxon>Malvaceae</taxon>
        <taxon>Malvoideae</taxon>
        <taxon>Gossypium</taxon>
    </lineage>
</organism>
<dbReference type="OrthoDB" id="664960at2759"/>
<keyword evidence="2" id="KW-1185">Reference proteome</keyword>
<evidence type="ECO:0008006" key="3">
    <source>
        <dbReference type="Google" id="ProtNLM"/>
    </source>
</evidence>
<dbReference type="Gene3D" id="3.80.10.10">
    <property type="entry name" value="Ribonuclease Inhibitor"/>
    <property type="match status" value="1"/>
</dbReference>
<dbReference type="InterPro" id="IPR001611">
    <property type="entry name" value="Leu-rich_rpt"/>
</dbReference>
<dbReference type="EMBL" id="JABEZY010266413">
    <property type="protein sequence ID" value="MBA0754982.1"/>
    <property type="molecule type" value="Genomic_DNA"/>
</dbReference>
<dbReference type="Pfam" id="PF13855">
    <property type="entry name" value="LRR_8"/>
    <property type="match status" value="1"/>
</dbReference>
<gene>
    <name evidence="1" type="ORF">Gogos_022306</name>
</gene>
<dbReference type="SUPFAM" id="SSF52058">
    <property type="entry name" value="L domain-like"/>
    <property type="match status" value="1"/>
</dbReference>
<reference evidence="1 2" key="1">
    <citation type="journal article" date="2019" name="Genome Biol. Evol.">
        <title>Insights into the evolution of the New World diploid cottons (Gossypium, subgenus Houzingenia) based on genome sequencing.</title>
        <authorList>
            <person name="Grover C.E."/>
            <person name="Arick M.A. 2nd"/>
            <person name="Thrash A."/>
            <person name="Conover J.L."/>
            <person name="Sanders W.S."/>
            <person name="Peterson D.G."/>
            <person name="Frelichowski J.E."/>
            <person name="Scheffler J.A."/>
            <person name="Scheffler B.E."/>
            <person name="Wendel J.F."/>
        </authorList>
    </citation>
    <scope>NUCLEOTIDE SEQUENCE [LARGE SCALE GENOMIC DNA]</scope>
    <source>
        <strain evidence="1">5</strain>
        <tissue evidence="1">Leaf</tissue>
    </source>
</reference>
<protein>
    <recommendedName>
        <fullName evidence="3">Disease resistance protein</fullName>
    </recommendedName>
</protein>
<evidence type="ECO:0000313" key="1">
    <source>
        <dbReference type="EMBL" id="MBA0754982.1"/>
    </source>
</evidence>
<dbReference type="PANTHER" id="PTHR47186:SF40">
    <property type="entry name" value="NB-ARC DOMAIN-CONTAINING PROTEIN"/>
    <property type="match status" value="1"/>
</dbReference>
<evidence type="ECO:0000313" key="2">
    <source>
        <dbReference type="Proteomes" id="UP000593579"/>
    </source>
</evidence>
<sequence length="328" mass="38179">MHDVIREMALWIACELEVKENNFFVKAGAQLLEEPDAKTWEGAKRMSIMSNQMKVLRETPKCPNLRTLFLRENNLQVISDGFFHFMPRLTVLNLSRNYGLEELPKGISQLISLECLDLSSTGIRELPIELKSLTKLKMLDLSNMLFIGKMKIPRQLISSFSKLQIFKLRPLINRDYPDEEEDNVLNGVNENLIKELTDTTWLIFVPNLRFLSISWCFKMEEILSEGKLGEVADKVGIPYPKPFLKLEMLKLCVLPELKSIYWDVLPFPFLKHFCVWGDCSKLKKLPLNSDSAKGNHITIEGRKDWWEEVEWENETTRDIFLPSLRFPP</sequence>
<name>A0A7J9D2M6_GOSGO</name>